<gene>
    <name evidence="1" type="ORF">LIP_0065</name>
</gene>
<dbReference type="Proteomes" id="UP000065807">
    <property type="component" value="Chromosome"/>
</dbReference>
<reference evidence="2" key="2">
    <citation type="journal article" date="2016" name="Int. J. Syst. Evol. Microbiol.">
        <title>Complete genome sequence and cell structure of Limnochorda pilosa, a Gram-negative spore-former within the phylum Firmicutes.</title>
        <authorList>
            <person name="Watanabe M."/>
            <person name="Kojima H."/>
            <person name="Fukui M."/>
        </authorList>
    </citation>
    <scope>NUCLEOTIDE SEQUENCE [LARGE SCALE GENOMIC DNA]</scope>
    <source>
        <strain evidence="2">HC45</strain>
    </source>
</reference>
<accession>A0A0K2SFV9</accession>
<sequence>MLALAVAPGAALASRGSVGLGFDLSLLGTVEFPTTVPSLDARIHLGIREFDPAWIVTGLGGSYQLDGLMRGSGLDPDLHLYAGGGFNLSLRPDGSSSHPSLYLLLGMRYDLDRPIFTFVEATSYAGLAFGLGKSF</sequence>
<dbReference type="KEGG" id="lpil:LIP_0065"/>
<dbReference type="EMBL" id="AP014924">
    <property type="protein sequence ID" value="BAS25922.1"/>
    <property type="molecule type" value="Genomic_DNA"/>
</dbReference>
<protein>
    <submittedName>
        <fullName evidence="1">Uncharacterized protein</fullName>
    </submittedName>
</protein>
<keyword evidence="2" id="KW-1185">Reference proteome</keyword>
<organism evidence="1 2">
    <name type="scientific">Limnochorda pilosa</name>
    <dbReference type="NCBI Taxonomy" id="1555112"/>
    <lineage>
        <taxon>Bacteria</taxon>
        <taxon>Bacillati</taxon>
        <taxon>Bacillota</taxon>
        <taxon>Limnochordia</taxon>
        <taxon>Limnochordales</taxon>
        <taxon>Limnochordaceae</taxon>
        <taxon>Limnochorda</taxon>
    </lineage>
</organism>
<dbReference type="AlphaFoldDB" id="A0A0K2SFV9"/>
<evidence type="ECO:0000313" key="2">
    <source>
        <dbReference type="Proteomes" id="UP000065807"/>
    </source>
</evidence>
<name>A0A0K2SFV9_LIMPI</name>
<dbReference type="STRING" id="1555112.LIP_0065"/>
<reference evidence="2" key="1">
    <citation type="submission" date="2015-07" db="EMBL/GenBank/DDBJ databases">
        <title>Complete genome sequence and phylogenetic analysis of Limnochorda pilosa.</title>
        <authorList>
            <person name="Watanabe M."/>
            <person name="Kojima H."/>
            <person name="Fukui M."/>
        </authorList>
    </citation>
    <scope>NUCLEOTIDE SEQUENCE [LARGE SCALE GENOMIC DNA]</scope>
    <source>
        <strain evidence="2">HC45</strain>
    </source>
</reference>
<evidence type="ECO:0000313" key="1">
    <source>
        <dbReference type="EMBL" id="BAS25922.1"/>
    </source>
</evidence>
<proteinExistence type="predicted"/>